<dbReference type="EMBL" id="JBHLYR010000049">
    <property type="protein sequence ID" value="MFB9993408.1"/>
    <property type="molecule type" value="Genomic_DNA"/>
</dbReference>
<reference evidence="2 3" key="1">
    <citation type="submission" date="2024-09" db="EMBL/GenBank/DDBJ databases">
        <authorList>
            <person name="Sun Q."/>
            <person name="Mori K."/>
        </authorList>
    </citation>
    <scope>NUCLEOTIDE SEQUENCE [LARGE SCALE GENOMIC DNA]</scope>
    <source>
        <strain evidence="2 3">JCM 13503</strain>
    </source>
</reference>
<evidence type="ECO:0000313" key="3">
    <source>
        <dbReference type="Proteomes" id="UP001589733"/>
    </source>
</evidence>
<evidence type="ECO:0000256" key="1">
    <source>
        <dbReference type="SAM" id="SignalP"/>
    </source>
</evidence>
<feature type="signal peptide" evidence="1">
    <location>
        <begin position="1"/>
        <end position="31"/>
    </location>
</feature>
<dbReference type="Proteomes" id="UP001589733">
    <property type="component" value="Unassembled WGS sequence"/>
</dbReference>
<name>A0ABV6B0Y6_9DEIO</name>
<keyword evidence="1" id="KW-0732">Signal</keyword>
<evidence type="ECO:0000313" key="2">
    <source>
        <dbReference type="EMBL" id="MFB9993408.1"/>
    </source>
</evidence>
<protein>
    <submittedName>
        <fullName evidence="2">Uncharacterized protein</fullName>
    </submittedName>
</protein>
<feature type="chain" id="PRO_5046083797" evidence="1">
    <location>
        <begin position="32"/>
        <end position="109"/>
    </location>
</feature>
<comment type="caution">
    <text evidence="2">The sequence shown here is derived from an EMBL/GenBank/DDBJ whole genome shotgun (WGS) entry which is preliminary data.</text>
</comment>
<organism evidence="2 3">
    <name type="scientific">Deinococcus oregonensis</name>
    <dbReference type="NCBI Taxonomy" id="1805970"/>
    <lineage>
        <taxon>Bacteria</taxon>
        <taxon>Thermotogati</taxon>
        <taxon>Deinococcota</taxon>
        <taxon>Deinococci</taxon>
        <taxon>Deinococcales</taxon>
        <taxon>Deinococcaceae</taxon>
        <taxon>Deinococcus</taxon>
    </lineage>
</organism>
<proteinExistence type="predicted"/>
<gene>
    <name evidence="2" type="ORF">ACFFLM_15685</name>
</gene>
<dbReference type="RefSeq" id="WP_380012184.1">
    <property type="nucleotide sequence ID" value="NZ_JBHLYR010000049.1"/>
</dbReference>
<accession>A0ABV6B0Y6</accession>
<keyword evidence="3" id="KW-1185">Reference proteome</keyword>
<sequence length="109" mass="11949">MKFNLAKASAAFFACTTLGLLAYTTVSAAQANTNTFGVRDIRYDESMGEKMVLPTFPKDWKLISVSNGEKGNANTLWFQASDGNVYMLSGFTTYGQFIINKAANKLNAR</sequence>